<accession>A0AA86NLB0</accession>
<dbReference type="AlphaFoldDB" id="A0AA86NLB0"/>
<dbReference type="EMBL" id="CATOUU010000213">
    <property type="protein sequence ID" value="CAI9921108.1"/>
    <property type="molecule type" value="Genomic_DNA"/>
</dbReference>
<evidence type="ECO:0000313" key="2">
    <source>
        <dbReference type="EMBL" id="CAL6094974.1"/>
    </source>
</evidence>
<protein>
    <submittedName>
        <fullName evidence="2">Hypothetical_protein</fullName>
    </submittedName>
</protein>
<dbReference type="Proteomes" id="UP001642409">
    <property type="component" value="Unassembled WGS sequence"/>
</dbReference>
<evidence type="ECO:0000313" key="3">
    <source>
        <dbReference type="Proteomes" id="UP001642409"/>
    </source>
</evidence>
<keyword evidence="3" id="KW-1185">Reference proteome</keyword>
<sequence length="811" mass="86215">MSSLSSTSSQLNILSRVSTGSSIRNLYVKMLISSLSQGIITMIGSQSNALNIKNYQIAGSYYSKQCMSLAVQNSNLAQISISNVNFRPDIYIFGNQSSYLFAYVISSSVQIKQLVLSVGSTSANSMQTVQSSTNSNQFQYGGIISQIYISSVILLNSAIQAFLQQTTNYLNSSGVLIGTSGNATIISINNLCAFEQTTFTGSIVNQSGLFGTIGGKIAISNANINYTVSGDGQFLNFGTVGILTVDCQKGSFNYLQITFISLSKSSYNDTEINVAALIGLCVAKYFMVNNSNIYGNVSAASCVALVSGSMNSNTTINTLYLSNSNILSQSISGGVSGRIALSCIIQGLQIENIQVKSRVNGKNTYSAGIFGFALNIKTIVQLSKINNITVFSQSFINAESFASGLVAYSTNSSLVGEEIKIQNNYIESQSQNKRGPSSGFLSYAEQCQIKFSQLQSDNVTITSNSCIPGSSGIAGLISFSDLYITKIFINSSTIMGTDALFRTGNITSVAMSTGVLLNAINCSVQIQYINILQSTITLITKQLTVAAGITGYALNSNLAIMNISSINSHINCSSLEYNSHSGTINGLVQNTSEYLLNIQIQNIIITIFSFIDSYVGGLIGWINGLNSSITAAQIQGLTILSDGGGNTMSGGFVGQIMKTNITLQLSSITNSNISSKSISTSCTGSVLGNVQDIQIVVIDNVNLVNIINNNIGNYVFSGSFIGRQTSNISSSLTQITNSVIFSIQIHYSAYNYKYINLIFGVVPALNTNIISTASTKSLGFSSINGIAISNCENVQVQNINGNNFISENGCV</sequence>
<proteinExistence type="predicted"/>
<comment type="caution">
    <text evidence="1">The sequence shown here is derived from an EMBL/GenBank/DDBJ whole genome shotgun (WGS) entry which is preliminary data.</text>
</comment>
<name>A0AA86NLB0_9EUKA</name>
<evidence type="ECO:0000313" key="1">
    <source>
        <dbReference type="EMBL" id="CAI9921108.1"/>
    </source>
</evidence>
<organism evidence="1">
    <name type="scientific">Hexamita inflata</name>
    <dbReference type="NCBI Taxonomy" id="28002"/>
    <lineage>
        <taxon>Eukaryota</taxon>
        <taxon>Metamonada</taxon>
        <taxon>Diplomonadida</taxon>
        <taxon>Hexamitidae</taxon>
        <taxon>Hexamitinae</taxon>
        <taxon>Hexamita</taxon>
    </lineage>
</organism>
<reference evidence="2 3" key="2">
    <citation type="submission" date="2024-07" db="EMBL/GenBank/DDBJ databases">
        <authorList>
            <person name="Akdeniz Z."/>
        </authorList>
    </citation>
    <scope>NUCLEOTIDE SEQUENCE [LARGE SCALE GENOMIC DNA]</scope>
</reference>
<reference evidence="1" key="1">
    <citation type="submission" date="2023-06" db="EMBL/GenBank/DDBJ databases">
        <authorList>
            <person name="Kurt Z."/>
        </authorList>
    </citation>
    <scope>NUCLEOTIDE SEQUENCE</scope>
</reference>
<gene>
    <name evidence="2" type="ORF">HINF_LOCUS67726</name>
    <name evidence="1" type="ORF">HINF_LOCUS8753</name>
</gene>
<dbReference type="EMBL" id="CAXDID020000471">
    <property type="protein sequence ID" value="CAL6094974.1"/>
    <property type="molecule type" value="Genomic_DNA"/>
</dbReference>